<dbReference type="AlphaFoldDB" id="A0A072UBR8"/>
<accession>A0A072UBR8</accession>
<keyword evidence="1 3" id="KW-0812">Transmembrane</keyword>
<dbReference type="HOGENOM" id="CLU_2593434_0_0_1"/>
<organism evidence="3 5">
    <name type="scientific">Medicago truncatula</name>
    <name type="common">Barrel medic</name>
    <name type="synonym">Medicago tribuloides</name>
    <dbReference type="NCBI Taxonomy" id="3880"/>
    <lineage>
        <taxon>Eukaryota</taxon>
        <taxon>Viridiplantae</taxon>
        <taxon>Streptophyta</taxon>
        <taxon>Embryophyta</taxon>
        <taxon>Tracheophyta</taxon>
        <taxon>Spermatophyta</taxon>
        <taxon>Magnoliopsida</taxon>
        <taxon>eudicotyledons</taxon>
        <taxon>Gunneridae</taxon>
        <taxon>Pentapetalae</taxon>
        <taxon>rosids</taxon>
        <taxon>fabids</taxon>
        <taxon>Fabales</taxon>
        <taxon>Fabaceae</taxon>
        <taxon>Papilionoideae</taxon>
        <taxon>50 kb inversion clade</taxon>
        <taxon>NPAAA clade</taxon>
        <taxon>Hologalegina</taxon>
        <taxon>IRL clade</taxon>
        <taxon>Trifolieae</taxon>
        <taxon>Medicago</taxon>
    </lineage>
</organism>
<dbReference type="Proteomes" id="UP000002051">
    <property type="component" value="Chromosome 6"/>
</dbReference>
<evidence type="ECO:0000256" key="2">
    <source>
        <dbReference type="SAM" id="SignalP"/>
    </source>
</evidence>
<evidence type="ECO:0000256" key="1">
    <source>
        <dbReference type="SAM" id="Phobius"/>
    </source>
</evidence>
<keyword evidence="1" id="KW-0472">Membrane</keyword>
<feature type="signal peptide" evidence="2">
    <location>
        <begin position="1"/>
        <end position="17"/>
    </location>
</feature>
<dbReference type="EMBL" id="CM001222">
    <property type="protein sequence ID" value="KEH26473.1"/>
    <property type="molecule type" value="Genomic_DNA"/>
</dbReference>
<gene>
    <name evidence="3" type="ordered locus">MTR_6g061230</name>
</gene>
<reference evidence="4" key="3">
    <citation type="submission" date="2015-04" db="UniProtKB">
        <authorList>
            <consortium name="EnsemblPlants"/>
        </authorList>
    </citation>
    <scope>IDENTIFICATION</scope>
    <source>
        <strain evidence="4">cv. Jemalong A17</strain>
    </source>
</reference>
<keyword evidence="1" id="KW-1133">Transmembrane helix</keyword>
<feature type="transmembrane region" description="Helical" evidence="1">
    <location>
        <begin position="27"/>
        <end position="51"/>
    </location>
</feature>
<feature type="chain" id="PRO_5014499516" evidence="2">
    <location>
        <begin position="18"/>
        <end position="80"/>
    </location>
</feature>
<keyword evidence="2" id="KW-0732">Signal</keyword>
<evidence type="ECO:0000313" key="4">
    <source>
        <dbReference type="EnsemblPlants" id="KEH26473"/>
    </source>
</evidence>
<evidence type="ECO:0000313" key="5">
    <source>
        <dbReference type="Proteomes" id="UP000002051"/>
    </source>
</evidence>
<reference evidence="3 5" key="2">
    <citation type="journal article" date="2014" name="BMC Genomics">
        <title>An improved genome release (version Mt4.0) for the model legume Medicago truncatula.</title>
        <authorList>
            <person name="Tang H."/>
            <person name="Krishnakumar V."/>
            <person name="Bidwell S."/>
            <person name="Rosen B."/>
            <person name="Chan A."/>
            <person name="Zhou S."/>
            <person name="Gentzbittel L."/>
            <person name="Childs K.L."/>
            <person name="Yandell M."/>
            <person name="Gundlach H."/>
            <person name="Mayer K.F."/>
            <person name="Schwartz D.C."/>
            <person name="Town C.D."/>
        </authorList>
    </citation>
    <scope>GENOME REANNOTATION</scope>
    <source>
        <strain evidence="3">A17</strain>
        <strain evidence="4 5">cv. Jemalong A17</strain>
    </source>
</reference>
<sequence length="80" mass="8973">MVVVVAVMAMMCGCGSGVETLGGRVLFRRWLVLLAYEEGVFVVVVVGNSLWRSPMFFGSYFRCRLLLFASFELSSLLVWI</sequence>
<keyword evidence="5" id="KW-1185">Reference proteome</keyword>
<dbReference type="EnsemblPlants" id="KEH26473">
    <property type="protein sequence ID" value="KEH26473"/>
    <property type="gene ID" value="MTR_6g061230"/>
</dbReference>
<reference evidence="3 5" key="1">
    <citation type="journal article" date="2011" name="Nature">
        <title>The Medicago genome provides insight into the evolution of rhizobial symbioses.</title>
        <authorList>
            <person name="Young N.D."/>
            <person name="Debelle F."/>
            <person name="Oldroyd G.E."/>
            <person name="Geurts R."/>
            <person name="Cannon S.B."/>
            <person name="Udvardi M.K."/>
            <person name="Benedito V.A."/>
            <person name="Mayer K.F."/>
            <person name="Gouzy J."/>
            <person name="Schoof H."/>
            <person name="Van de Peer Y."/>
            <person name="Proost S."/>
            <person name="Cook D.R."/>
            <person name="Meyers B.C."/>
            <person name="Spannagl M."/>
            <person name="Cheung F."/>
            <person name="De Mita S."/>
            <person name="Krishnakumar V."/>
            <person name="Gundlach H."/>
            <person name="Zhou S."/>
            <person name="Mudge J."/>
            <person name="Bharti A.K."/>
            <person name="Murray J.D."/>
            <person name="Naoumkina M.A."/>
            <person name="Rosen B."/>
            <person name="Silverstein K.A."/>
            <person name="Tang H."/>
            <person name="Rombauts S."/>
            <person name="Zhao P.X."/>
            <person name="Zhou P."/>
            <person name="Barbe V."/>
            <person name="Bardou P."/>
            <person name="Bechner M."/>
            <person name="Bellec A."/>
            <person name="Berger A."/>
            <person name="Berges H."/>
            <person name="Bidwell S."/>
            <person name="Bisseling T."/>
            <person name="Choisne N."/>
            <person name="Couloux A."/>
            <person name="Denny R."/>
            <person name="Deshpande S."/>
            <person name="Dai X."/>
            <person name="Doyle J.J."/>
            <person name="Dudez A.M."/>
            <person name="Farmer A.D."/>
            <person name="Fouteau S."/>
            <person name="Franken C."/>
            <person name="Gibelin C."/>
            <person name="Gish J."/>
            <person name="Goldstein S."/>
            <person name="Gonzalez A.J."/>
            <person name="Green P.J."/>
            <person name="Hallab A."/>
            <person name="Hartog M."/>
            <person name="Hua A."/>
            <person name="Humphray S.J."/>
            <person name="Jeong D.H."/>
            <person name="Jing Y."/>
            <person name="Jocker A."/>
            <person name="Kenton S.M."/>
            <person name="Kim D.J."/>
            <person name="Klee K."/>
            <person name="Lai H."/>
            <person name="Lang C."/>
            <person name="Lin S."/>
            <person name="Macmil S.L."/>
            <person name="Magdelenat G."/>
            <person name="Matthews L."/>
            <person name="McCorrison J."/>
            <person name="Monaghan E.L."/>
            <person name="Mun J.H."/>
            <person name="Najar F.Z."/>
            <person name="Nicholson C."/>
            <person name="Noirot C."/>
            <person name="O'Bleness M."/>
            <person name="Paule C.R."/>
            <person name="Poulain J."/>
            <person name="Prion F."/>
            <person name="Qin B."/>
            <person name="Qu C."/>
            <person name="Retzel E.F."/>
            <person name="Riddle C."/>
            <person name="Sallet E."/>
            <person name="Samain S."/>
            <person name="Samson N."/>
            <person name="Sanders I."/>
            <person name="Saurat O."/>
            <person name="Scarpelli C."/>
            <person name="Schiex T."/>
            <person name="Segurens B."/>
            <person name="Severin A.J."/>
            <person name="Sherrier D.J."/>
            <person name="Shi R."/>
            <person name="Sims S."/>
            <person name="Singer S.R."/>
            <person name="Sinharoy S."/>
            <person name="Sterck L."/>
            <person name="Viollet A."/>
            <person name="Wang B.B."/>
            <person name="Wang K."/>
            <person name="Wang M."/>
            <person name="Wang X."/>
            <person name="Warfsmann J."/>
            <person name="Weissenbach J."/>
            <person name="White D.D."/>
            <person name="White J.D."/>
            <person name="Wiley G.B."/>
            <person name="Wincker P."/>
            <person name="Xing Y."/>
            <person name="Yang L."/>
            <person name="Yao Z."/>
            <person name="Ying F."/>
            <person name="Zhai J."/>
            <person name="Zhou L."/>
            <person name="Zuber A."/>
            <person name="Denarie J."/>
            <person name="Dixon R.A."/>
            <person name="May G.D."/>
            <person name="Schwartz D.C."/>
            <person name="Rogers J."/>
            <person name="Quetier F."/>
            <person name="Town C.D."/>
            <person name="Roe B.A."/>
        </authorList>
    </citation>
    <scope>NUCLEOTIDE SEQUENCE [LARGE SCALE GENOMIC DNA]</scope>
    <source>
        <strain evidence="3">A17</strain>
        <strain evidence="4 5">cv. Jemalong A17</strain>
    </source>
</reference>
<protein>
    <submittedName>
        <fullName evidence="3">Transmembrane protein, putative</fullName>
    </submittedName>
</protein>
<name>A0A072UBR8_MEDTR</name>
<evidence type="ECO:0000313" key="3">
    <source>
        <dbReference type="EMBL" id="KEH26473.1"/>
    </source>
</evidence>
<proteinExistence type="predicted"/>